<evidence type="ECO:0000256" key="1">
    <source>
        <dbReference type="SAM" id="SignalP"/>
    </source>
</evidence>
<reference evidence="2" key="1">
    <citation type="journal article" date="2020" name="Stud. Mycol.">
        <title>101 Dothideomycetes genomes: a test case for predicting lifestyles and emergence of pathogens.</title>
        <authorList>
            <person name="Haridas S."/>
            <person name="Albert R."/>
            <person name="Binder M."/>
            <person name="Bloem J."/>
            <person name="Labutti K."/>
            <person name="Salamov A."/>
            <person name="Andreopoulos B."/>
            <person name="Baker S."/>
            <person name="Barry K."/>
            <person name="Bills G."/>
            <person name="Bluhm B."/>
            <person name="Cannon C."/>
            <person name="Castanera R."/>
            <person name="Culley D."/>
            <person name="Daum C."/>
            <person name="Ezra D."/>
            <person name="Gonzalez J."/>
            <person name="Henrissat B."/>
            <person name="Kuo A."/>
            <person name="Liang C."/>
            <person name="Lipzen A."/>
            <person name="Lutzoni F."/>
            <person name="Magnuson J."/>
            <person name="Mondo S."/>
            <person name="Nolan M."/>
            <person name="Ohm R."/>
            <person name="Pangilinan J."/>
            <person name="Park H.-J."/>
            <person name="Ramirez L."/>
            <person name="Alfaro M."/>
            <person name="Sun H."/>
            <person name="Tritt A."/>
            <person name="Yoshinaga Y."/>
            <person name="Zwiers L.-H."/>
            <person name="Turgeon B."/>
            <person name="Goodwin S."/>
            <person name="Spatafora J."/>
            <person name="Crous P."/>
            <person name="Grigoriev I."/>
        </authorList>
    </citation>
    <scope>NUCLEOTIDE SEQUENCE</scope>
    <source>
        <strain evidence="2">SCOH1-5</strain>
    </source>
</reference>
<sequence length="355" mass="39559">MIARNSEPRGHLPLFLLLLSIIAVAIFCTASPSDPGLIRRLHARLLDPDLHITVNGLHAFEPRAPKGLVIKPATDAEYNKARIKGHTLMSWMRDPTLAGTQAGSKITRFEQLTESGWTGYGGSQIRIAPNYAGYDDPGLIALLGPAGDTQSRGHKALIQHVEAKGPVQMDGKTYKHPATNANYDNVFNVEKGVIVAEYNWGPKYQVEDGNVKGWNPQTDLLPVTHQLSDVWWLFWARICAQENASPSRLRYIVSHNTVNYPTQQIFARVLQIHWKGEAEVDRGQARGWPGKLITNDMEGFVALIGTPSIWASAYMLIQRSGVMGKKQIKSIRVWNSYPDKAIFYQPSITIELESI</sequence>
<feature type="chain" id="PRO_5025694872" evidence="1">
    <location>
        <begin position="31"/>
        <end position="355"/>
    </location>
</feature>
<evidence type="ECO:0000313" key="2">
    <source>
        <dbReference type="EMBL" id="KAF2207055.1"/>
    </source>
</evidence>
<proteinExistence type="predicted"/>
<evidence type="ECO:0000313" key="3">
    <source>
        <dbReference type="Proteomes" id="UP000799539"/>
    </source>
</evidence>
<dbReference type="OrthoDB" id="5337308at2759"/>
<gene>
    <name evidence="2" type="ORF">CERZMDRAFT_102752</name>
</gene>
<feature type="signal peptide" evidence="1">
    <location>
        <begin position="1"/>
        <end position="30"/>
    </location>
</feature>
<keyword evidence="3" id="KW-1185">Reference proteome</keyword>
<keyword evidence="1" id="KW-0732">Signal</keyword>
<name>A0A6A6EZD3_9PEZI</name>
<organism evidence="2 3">
    <name type="scientific">Cercospora zeae-maydis SCOH1-5</name>
    <dbReference type="NCBI Taxonomy" id="717836"/>
    <lineage>
        <taxon>Eukaryota</taxon>
        <taxon>Fungi</taxon>
        <taxon>Dikarya</taxon>
        <taxon>Ascomycota</taxon>
        <taxon>Pezizomycotina</taxon>
        <taxon>Dothideomycetes</taxon>
        <taxon>Dothideomycetidae</taxon>
        <taxon>Mycosphaerellales</taxon>
        <taxon>Mycosphaerellaceae</taxon>
        <taxon>Cercospora</taxon>
    </lineage>
</organism>
<dbReference type="EMBL" id="ML992707">
    <property type="protein sequence ID" value="KAF2207055.1"/>
    <property type="molecule type" value="Genomic_DNA"/>
</dbReference>
<dbReference type="Proteomes" id="UP000799539">
    <property type="component" value="Unassembled WGS sequence"/>
</dbReference>
<protein>
    <submittedName>
        <fullName evidence="2">Uncharacterized protein</fullName>
    </submittedName>
</protein>
<dbReference type="AlphaFoldDB" id="A0A6A6EZD3"/>
<accession>A0A6A6EZD3</accession>